<organism evidence="2 3">
    <name type="scientific">Coniochaeta ligniaria NRRL 30616</name>
    <dbReference type="NCBI Taxonomy" id="1408157"/>
    <lineage>
        <taxon>Eukaryota</taxon>
        <taxon>Fungi</taxon>
        <taxon>Dikarya</taxon>
        <taxon>Ascomycota</taxon>
        <taxon>Pezizomycotina</taxon>
        <taxon>Sordariomycetes</taxon>
        <taxon>Sordariomycetidae</taxon>
        <taxon>Coniochaetales</taxon>
        <taxon>Coniochaetaceae</taxon>
        <taxon>Coniochaeta</taxon>
    </lineage>
</organism>
<protein>
    <submittedName>
        <fullName evidence="2">Alginate lyase 2</fullName>
    </submittedName>
</protein>
<dbReference type="Gene3D" id="2.60.120.200">
    <property type="match status" value="1"/>
</dbReference>
<sequence>MPVAASNHASADTSQQVLADSANLDPKCRPGANFDLTKWQLQLPIADSRGNVLQVPPSQLSPGSNPCANGYQDPNRAYFFTESGDGAMVMKAPGNPELTGCTKFAESSHCRTEFGEVNPSSWKTANAVNRLTVTLLAVAGGNTCIGQVFQAAPNPNKPLCELYYYSNGSLFLGVAQAAKGGNQKLFNVGFAAFGSKFTYELSYEKGQLGFALNGGKRQLMQTYFSTPNAFFKAGNYNQDRTATTASIHVFGIDVVHGVTAGGLGESGELDGVDL</sequence>
<gene>
    <name evidence="2" type="ORF">CONLIGDRAFT_651872</name>
</gene>
<dbReference type="InParanoid" id="A0A1J7J195"/>
<dbReference type="SUPFAM" id="SSF49899">
    <property type="entry name" value="Concanavalin A-like lectins/glucanases"/>
    <property type="match status" value="1"/>
</dbReference>
<name>A0A1J7J195_9PEZI</name>
<proteinExistence type="predicted"/>
<feature type="domain" description="Alginate lyase 2" evidence="1">
    <location>
        <begin position="34"/>
        <end position="244"/>
    </location>
</feature>
<dbReference type="InterPro" id="IPR014895">
    <property type="entry name" value="Alginate_lyase_2"/>
</dbReference>
<dbReference type="GO" id="GO:0016829">
    <property type="term" value="F:lyase activity"/>
    <property type="evidence" value="ECO:0007669"/>
    <property type="project" value="UniProtKB-KW"/>
</dbReference>
<dbReference type="Pfam" id="PF08787">
    <property type="entry name" value="Alginate_lyase2"/>
    <property type="match status" value="1"/>
</dbReference>
<evidence type="ECO:0000313" key="3">
    <source>
        <dbReference type="Proteomes" id="UP000182658"/>
    </source>
</evidence>
<evidence type="ECO:0000313" key="2">
    <source>
        <dbReference type="EMBL" id="OIW33155.1"/>
    </source>
</evidence>
<keyword evidence="2" id="KW-0456">Lyase</keyword>
<dbReference type="InterPro" id="IPR013320">
    <property type="entry name" value="ConA-like_dom_sf"/>
</dbReference>
<evidence type="ECO:0000259" key="1">
    <source>
        <dbReference type="Pfam" id="PF08787"/>
    </source>
</evidence>
<reference evidence="2 3" key="1">
    <citation type="submission" date="2016-10" db="EMBL/GenBank/DDBJ databases">
        <title>Draft genome sequence of Coniochaeta ligniaria NRRL30616, a lignocellulolytic fungus for bioabatement of inhibitors in plant biomass hydrolysates.</title>
        <authorList>
            <consortium name="DOE Joint Genome Institute"/>
            <person name="Jimenez D.J."/>
            <person name="Hector R.E."/>
            <person name="Riley R."/>
            <person name="Sun H."/>
            <person name="Grigoriev I.V."/>
            <person name="Van Elsas J.D."/>
            <person name="Nichols N.N."/>
        </authorList>
    </citation>
    <scope>NUCLEOTIDE SEQUENCE [LARGE SCALE GENOMIC DNA]</scope>
    <source>
        <strain evidence="2 3">NRRL 30616</strain>
    </source>
</reference>
<dbReference type="Proteomes" id="UP000182658">
    <property type="component" value="Unassembled WGS sequence"/>
</dbReference>
<dbReference type="AlphaFoldDB" id="A0A1J7J195"/>
<keyword evidence="3" id="KW-1185">Reference proteome</keyword>
<dbReference type="OrthoDB" id="77013at2759"/>
<accession>A0A1J7J195</accession>
<dbReference type="EMBL" id="KV875094">
    <property type="protein sequence ID" value="OIW33155.1"/>
    <property type="molecule type" value="Genomic_DNA"/>
</dbReference>